<dbReference type="SUPFAM" id="SSF58104">
    <property type="entry name" value="Methyl-accepting chemotaxis protein (MCP) signaling domain"/>
    <property type="match status" value="1"/>
</dbReference>
<reference evidence="8 9" key="1">
    <citation type="submission" date="2019-03" db="EMBL/GenBank/DDBJ databases">
        <title>Complete genome sequence of Ferrigenium kumadai strain An22, a microaerophilic iron-oxidizing bacterium isolated from a paddy field soil.</title>
        <authorList>
            <person name="Watanabe T."/>
            <person name="Asakawa S."/>
        </authorList>
    </citation>
    <scope>NUCLEOTIDE SEQUENCE [LARGE SCALE GENOMIC DNA]</scope>
    <source>
        <strain evidence="8 9">An22</strain>
    </source>
</reference>
<dbReference type="GO" id="GO:0007165">
    <property type="term" value="P:signal transduction"/>
    <property type="evidence" value="ECO:0007669"/>
    <property type="project" value="UniProtKB-KW"/>
</dbReference>
<gene>
    <name evidence="8" type="ORF">FGKAn22_04300</name>
</gene>
<sequence>MQKKMLALVGLFALSIVAIIALSWIGMNKLGKLQEESYARAEESAQATAAASIGLEMYQAAAESVINIDLAASTKAWQETKGAAAKRLEAIAQIVDTDEERQLVKDAQQAYRDFVDIYEKEMLPLLRTAQKDMTAVAAVDDRLDAKETVIDKNMYKIRDSLNNEGRAAQELFVSSHNTTTTELLVIGIAILVAAVLFGLGITRNVLRQLGGDPAEVAQVVNTMASGNFAMASRHRPVAGSLLADAYQMQAALRDMIGKIKNQADQVGDMAHSLAASAKQIAENVNHESDAVSGMAAAIEEMSVSTTHISDQGGNAKRIADESRSSAAQGAQVVNRTVSGLLATAQEIESASGEVSRLGENASRISDVVNVIKEIADQTNLLALNAAIEAARAGEQGRGFAVVADEVRKLAERTANATNEINEMSARIGEVANNALGGMDKVVNTTRQGVADAETAQGSIASIQQSFGEVSGVIDDISAALAEQNIASTDLAKSTERVAQMSEENSSAAQSLLQLANALEEKAAQVRGAVEVFRV</sequence>
<dbReference type="RefSeq" id="WP_212786352.1">
    <property type="nucleotide sequence ID" value="NZ_AP019536.1"/>
</dbReference>
<organism evidence="8 9">
    <name type="scientific">Ferrigenium kumadai</name>
    <dbReference type="NCBI Taxonomy" id="1682490"/>
    <lineage>
        <taxon>Bacteria</taxon>
        <taxon>Pseudomonadati</taxon>
        <taxon>Pseudomonadota</taxon>
        <taxon>Betaproteobacteria</taxon>
        <taxon>Nitrosomonadales</taxon>
        <taxon>Gallionellaceae</taxon>
        <taxon>Ferrigenium</taxon>
    </lineage>
</organism>
<evidence type="ECO:0000256" key="2">
    <source>
        <dbReference type="ARBA" id="ARBA00023224"/>
    </source>
</evidence>
<keyword evidence="8" id="KW-0808">Transferase</keyword>
<evidence type="ECO:0000259" key="7">
    <source>
        <dbReference type="PROSITE" id="PS50111"/>
    </source>
</evidence>
<feature type="transmembrane region" description="Helical" evidence="6">
    <location>
        <begin position="183"/>
        <end position="201"/>
    </location>
</feature>
<name>A0AAN1SXZ9_9PROT</name>
<evidence type="ECO:0000256" key="5">
    <source>
        <dbReference type="SAM" id="MobiDB-lite"/>
    </source>
</evidence>
<comment type="similarity">
    <text evidence="3">Belongs to the methyl-accepting chemotaxis (MCP) protein family.</text>
</comment>
<keyword evidence="8" id="KW-0418">Kinase</keyword>
<dbReference type="AlphaFoldDB" id="A0AAN1SXZ9"/>
<evidence type="ECO:0000256" key="6">
    <source>
        <dbReference type="SAM" id="Phobius"/>
    </source>
</evidence>
<dbReference type="GO" id="GO:0016020">
    <property type="term" value="C:membrane"/>
    <property type="evidence" value="ECO:0007669"/>
    <property type="project" value="UniProtKB-SubCell"/>
</dbReference>
<dbReference type="SMART" id="SM00283">
    <property type="entry name" value="MA"/>
    <property type="match status" value="1"/>
</dbReference>
<evidence type="ECO:0000256" key="3">
    <source>
        <dbReference type="ARBA" id="ARBA00029447"/>
    </source>
</evidence>
<proteinExistence type="inferred from homology"/>
<feature type="region of interest" description="Disordered" evidence="5">
    <location>
        <begin position="306"/>
        <end position="329"/>
    </location>
</feature>
<evidence type="ECO:0000313" key="8">
    <source>
        <dbReference type="EMBL" id="BBI98737.1"/>
    </source>
</evidence>
<dbReference type="FunFam" id="1.10.287.950:FF:000001">
    <property type="entry name" value="Methyl-accepting chemotaxis sensory transducer"/>
    <property type="match status" value="1"/>
</dbReference>
<dbReference type="InterPro" id="IPR004089">
    <property type="entry name" value="MCPsignal_dom"/>
</dbReference>
<evidence type="ECO:0000256" key="4">
    <source>
        <dbReference type="PROSITE-ProRule" id="PRU00284"/>
    </source>
</evidence>
<keyword evidence="9" id="KW-1185">Reference proteome</keyword>
<dbReference type="Gene3D" id="1.10.287.950">
    <property type="entry name" value="Methyl-accepting chemotaxis protein"/>
    <property type="match status" value="1"/>
</dbReference>
<keyword evidence="6" id="KW-0812">Transmembrane</keyword>
<dbReference type="KEGG" id="fku:FGKAn22_04300"/>
<dbReference type="Pfam" id="PF00015">
    <property type="entry name" value="MCPsignal"/>
    <property type="match status" value="1"/>
</dbReference>
<protein>
    <submittedName>
        <fullName evidence="8">Histidine kinase</fullName>
    </submittedName>
</protein>
<keyword evidence="6" id="KW-1133">Transmembrane helix</keyword>
<dbReference type="PROSITE" id="PS50111">
    <property type="entry name" value="CHEMOTAXIS_TRANSDUC_2"/>
    <property type="match status" value="1"/>
</dbReference>
<comment type="subcellular location">
    <subcellularLocation>
        <location evidence="1">Membrane</location>
    </subcellularLocation>
</comment>
<accession>A0AAN1SXZ9</accession>
<dbReference type="PANTHER" id="PTHR32089:SF112">
    <property type="entry name" value="LYSOZYME-LIKE PROTEIN-RELATED"/>
    <property type="match status" value="1"/>
</dbReference>
<dbReference type="Proteomes" id="UP001319121">
    <property type="component" value="Chromosome"/>
</dbReference>
<dbReference type="GO" id="GO:0016301">
    <property type="term" value="F:kinase activity"/>
    <property type="evidence" value="ECO:0007669"/>
    <property type="project" value="UniProtKB-KW"/>
</dbReference>
<feature type="domain" description="Methyl-accepting transducer" evidence="7">
    <location>
        <begin position="262"/>
        <end position="498"/>
    </location>
</feature>
<keyword evidence="2 4" id="KW-0807">Transducer</keyword>
<dbReference type="GO" id="GO:0006935">
    <property type="term" value="P:chemotaxis"/>
    <property type="evidence" value="ECO:0007669"/>
    <property type="project" value="UniProtKB-ARBA"/>
</dbReference>
<evidence type="ECO:0000256" key="1">
    <source>
        <dbReference type="ARBA" id="ARBA00004370"/>
    </source>
</evidence>
<dbReference type="EMBL" id="AP019536">
    <property type="protein sequence ID" value="BBI98737.1"/>
    <property type="molecule type" value="Genomic_DNA"/>
</dbReference>
<evidence type="ECO:0000313" key="9">
    <source>
        <dbReference type="Proteomes" id="UP001319121"/>
    </source>
</evidence>
<dbReference type="PANTHER" id="PTHR32089">
    <property type="entry name" value="METHYL-ACCEPTING CHEMOTAXIS PROTEIN MCPB"/>
    <property type="match status" value="1"/>
</dbReference>
<keyword evidence="6" id="KW-0472">Membrane</keyword>